<proteinExistence type="predicted"/>
<evidence type="ECO:0000256" key="1">
    <source>
        <dbReference type="SAM" id="MobiDB-lite"/>
    </source>
</evidence>
<evidence type="ECO:0000313" key="2">
    <source>
        <dbReference type="EMBL" id="KAL2066564.1"/>
    </source>
</evidence>
<gene>
    <name evidence="2" type="ORF">VTL71DRAFT_2635</name>
</gene>
<sequence>MGLAVATTKASDRFLCSTYLDVSQCNRLDFGYRRHRRRPGRLECLVVIVGRVGERSFYFMELGACGRFPVLWVGSTGETNEWIGFRDQRFLPSKSFLFSSVCLFVRDPNYGTVMSKSKSQSKSSIVFVVVVSRGVEREEESFGRGGPGWEEWRLKWHKKRRREGEARLLGLGLGRNRGGRVGEGRGGQGTDWPEGRTTTETTGIVTGRLARRTGTWHLALDGLNWTGRLGD</sequence>
<organism evidence="2 3">
    <name type="scientific">Oculimacula yallundae</name>
    <dbReference type="NCBI Taxonomy" id="86028"/>
    <lineage>
        <taxon>Eukaryota</taxon>
        <taxon>Fungi</taxon>
        <taxon>Dikarya</taxon>
        <taxon>Ascomycota</taxon>
        <taxon>Pezizomycotina</taxon>
        <taxon>Leotiomycetes</taxon>
        <taxon>Helotiales</taxon>
        <taxon>Ploettnerulaceae</taxon>
        <taxon>Oculimacula</taxon>
    </lineage>
</organism>
<protein>
    <submittedName>
        <fullName evidence="2">Uncharacterized protein</fullName>
    </submittedName>
</protein>
<feature type="compositionally biased region" description="Gly residues" evidence="1">
    <location>
        <begin position="177"/>
        <end position="189"/>
    </location>
</feature>
<reference evidence="2 3" key="1">
    <citation type="journal article" date="2024" name="Commun. Biol.">
        <title>Comparative genomic analysis of thermophilic fungi reveals convergent evolutionary adaptations and gene losses.</title>
        <authorList>
            <person name="Steindorff A.S."/>
            <person name="Aguilar-Pontes M.V."/>
            <person name="Robinson A.J."/>
            <person name="Andreopoulos B."/>
            <person name="LaButti K."/>
            <person name="Kuo A."/>
            <person name="Mondo S."/>
            <person name="Riley R."/>
            <person name="Otillar R."/>
            <person name="Haridas S."/>
            <person name="Lipzen A."/>
            <person name="Grimwood J."/>
            <person name="Schmutz J."/>
            <person name="Clum A."/>
            <person name="Reid I.D."/>
            <person name="Moisan M.C."/>
            <person name="Butler G."/>
            <person name="Nguyen T.T.M."/>
            <person name="Dewar K."/>
            <person name="Conant G."/>
            <person name="Drula E."/>
            <person name="Henrissat B."/>
            <person name="Hansel C."/>
            <person name="Singer S."/>
            <person name="Hutchinson M.I."/>
            <person name="de Vries R.P."/>
            <person name="Natvig D.O."/>
            <person name="Powell A.J."/>
            <person name="Tsang A."/>
            <person name="Grigoriev I.V."/>
        </authorList>
    </citation>
    <scope>NUCLEOTIDE SEQUENCE [LARGE SCALE GENOMIC DNA]</scope>
    <source>
        <strain evidence="2 3">CBS 494.80</strain>
    </source>
</reference>
<name>A0ABR4C9F1_9HELO</name>
<accession>A0ABR4C9F1</accession>
<keyword evidence="3" id="KW-1185">Reference proteome</keyword>
<dbReference type="EMBL" id="JAZHXI010000011">
    <property type="protein sequence ID" value="KAL2066564.1"/>
    <property type="molecule type" value="Genomic_DNA"/>
</dbReference>
<evidence type="ECO:0000313" key="3">
    <source>
        <dbReference type="Proteomes" id="UP001595075"/>
    </source>
</evidence>
<feature type="region of interest" description="Disordered" evidence="1">
    <location>
        <begin position="177"/>
        <end position="199"/>
    </location>
</feature>
<dbReference type="Proteomes" id="UP001595075">
    <property type="component" value="Unassembled WGS sequence"/>
</dbReference>
<comment type="caution">
    <text evidence="2">The sequence shown here is derived from an EMBL/GenBank/DDBJ whole genome shotgun (WGS) entry which is preliminary data.</text>
</comment>